<feature type="binding site" evidence="3">
    <location>
        <position position="13"/>
    </location>
    <ligand>
        <name>phosphate</name>
        <dbReference type="ChEBI" id="CHEBI:43474"/>
    </ligand>
</feature>
<comment type="catalytic activity">
    <reaction evidence="3">
        <text>a purine D-ribonucleoside + phosphate = a purine nucleobase + alpha-D-ribose 1-phosphate</text>
        <dbReference type="Rhea" id="RHEA:19805"/>
        <dbReference type="ChEBI" id="CHEBI:26386"/>
        <dbReference type="ChEBI" id="CHEBI:43474"/>
        <dbReference type="ChEBI" id="CHEBI:57720"/>
        <dbReference type="ChEBI" id="CHEBI:142355"/>
        <dbReference type="EC" id="2.4.2.1"/>
    </reaction>
</comment>
<dbReference type="InterPro" id="IPR010044">
    <property type="entry name" value="MTAP"/>
</dbReference>
<keyword evidence="6" id="KW-1185">Reference proteome</keyword>
<dbReference type="HAMAP" id="MF_01963">
    <property type="entry name" value="MTAP"/>
    <property type="match status" value="1"/>
</dbReference>
<evidence type="ECO:0000256" key="3">
    <source>
        <dbReference type="HAMAP-Rule" id="MF_01963"/>
    </source>
</evidence>
<evidence type="ECO:0000259" key="4">
    <source>
        <dbReference type="Pfam" id="PF01048"/>
    </source>
</evidence>
<dbReference type="PANTHER" id="PTHR42679:SF2">
    <property type="entry name" value="S-METHYL-5'-THIOADENOSINE PHOSPHORYLASE"/>
    <property type="match status" value="1"/>
</dbReference>
<feature type="domain" description="Nucleoside phosphorylase" evidence="4">
    <location>
        <begin position="25"/>
        <end position="228"/>
    </location>
</feature>
<keyword evidence="2 3" id="KW-0808">Transferase</keyword>
<feature type="binding site" evidence="3">
    <location>
        <position position="189"/>
    </location>
    <ligand>
        <name>phosphate</name>
        <dbReference type="ChEBI" id="CHEBI:43474"/>
    </ligand>
</feature>
<feature type="site" description="Important for substrate specificity" evidence="3">
    <location>
        <position position="224"/>
    </location>
</feature>
<dbReference type="PANTHER" id="PTHR42679">
    <property type="entry name" value="S-METHYL-5'-THIOADENOSINE PHOSPHORYLASE"/>
    <property type="match status" value="1"/>
</dbReference>
<dbReference type="InterPro" id="IPR035994">
    <property type="entry name" value="Nucleoside_phosphorylase_sf"/>
</dbReference>
<dbReference type="GO" id="GO:0016757">
    <property type="term" value="F:glycosyltransferase activity"/>
    <property type="evidence" value="ECO:0007669"/>
    <property type="project" value="UniProtKB-KW"/>
</dbReference>
<dbReference type="CDD" id="cd09010">
    <property type="entry name" value="MTAP_SsMTAPII_like_MTIP"/>
    <property type="match status" value="1"/>
</dbReference>
<dbReference type="Pfam" id="PF01048">
    <property type="entry name" value="PNP_UDP_1"/>
    <property type="match status" value="1"/>
</dbReference>
<dbReference type="NCBIfam" id="NF006599">
    <property type="entry name" value="PRK09136.1"/>
    <property type="match status" value="1"/>
</dbReference>
<comment type="caution">
    <text evidence="3">Lacks conserved residue(s) required for the propagation of feature annotation.</text>
</comment>
<sequence>MSAESLTAIIGGTALSQLPGMRVESRRVVRTPFGEPAGALLFGRIDGAPIVFLARHGYGHTLPPHKVNYRANLVALRDVGAARVFAVSSVAALIPSLLETRFSIPDQVIDYTWGRAHTFEEGVDGPIRQIDFNEPFDAALRQVLQRAVTGVGSTAHFGGTYGCVNGPRHATAAEVRKLIRDGNHMVGSTLMPEAALARELDLPYAALCVVTHMAAGSHAGPVASEALISGSRAEAVPVAQVVLAEACKLAQGQ</sequence>
<dbReference type="EC" id="2.4.2.1" evidence="3"/>
<dbReference type="Gene3D" id="3.40.50.1580">
    <property type="entry name" value="Nucleoside phosphorylase domain"/>
    <property type="match status" value="1"/>
</dbReference>
<reference evidence="6" key="1">
    <citation type="journal article" date="2019" name="Int. J. Syst. Evol. Microbiol.">
        <title>The Global Catalogue of Microorganisms (GCM) 10K type strain sequencing project: providing services to taxonomists for standard genome sequencing and annotation.</title>
        <authorList>
            <consortium name="The Broad Institute Genomics Platform"/>
            <consortium name="The Broad Institute Genome Sequencing Center for Infectious Disease"/>
            <person name="Wu L."/>
            <person name="Ma J."/>
        </authorList>
    </citation>
    <scope>NUCLEOTIDE SEQUENCE [LARGE SCALE GENOMIC DNA]</scope>
    <source>
        <strain evidence="6">KCTC 52168</strain>
    </source>
</reference>
<comment type="pathway">
    <text evidence="3">Purine metabolism; purine nucleoside salvage.</text>
</comment>
<dbReference type="RefSeq" id="WP_377301411.1">
    <property type="nucleotide sequence ID" value="NZ_CP180191.1"/>
</dbReference>
<comment type="subunit">
    <text evidence="3">Homohexamer. Dimer of a homotrimer.</text>
</comment>
<evidence type="ECO:0000256" key="2">
    <source>
        <dbReference type="ARBA" id="ARBA00022679"/>
    </source>
</evidence>
<dbReference type="Proteomes" id="UP001595556">
    <property type="component" value="Unassembled WGS sequence"/>
</dbReference>
<comment type="miscellaneous">
    <text evidence="3">Although this enzyme belongs to the family of MTA phosphorylases based on sequence homology, it lacks several conserved amino acids in the substrate binding pocket that confer specificity towards MTA.</text>
</comment>
<keyword evidence="3" id="KW-0660">Purine salvage</keyword>
<dbReference type="EMBL" id="JBHRTI010000003">
    <property type="protein sequence ID" value="MFC3146862.1"/>
    <property type="molecule type" value="Genomic_DNA"/>
</dbReference>
<feature type="binding site" evidence="3">
    <location>
        <begin position="55"/>
        <end position="56"/>
    </location>
    <ligand>
        <name>phosphate</name>
        <dbReference type="ChEBI" id="CHEBI:43474"/>
    </ligand>
</feature>
<evidence type="ECO:0000313" key="5">
    <source>
        <dbReference type="EMBL" id="MFC3146862.1"/>
    </source>
</evidence>
<comment type="similarity">
    <text evidence="3">Belongs to the PNP/MTAP phosphorylase family. MTAP subfamily.</text>
</comment>
<keyword evidence="1 3" id="KW-0328">Glycosyltransferase</keyword>
<protein>
    <recommendedName>
        <fullName evidence="3">Purine nucleoside phosphorylase</fullName>
        <shortName evidence="3">PNP</shortName>
        <ecNumber evidence="3">2.4.2.1</ecNumber>
    </recommendedName>
</protein>
<organism evidence="5 6">
    <name type="scientific">Piscinibacterium candidicorallinum</name>
    <dbReference type="NCBI Taxonomy" id="1793872"/>
    <lineage>
        <taxon>Bacteria</taxon>
        <taxon>Pseudomonadati</taxon>
        <taxon>Pseudomonadota</taxon>
        <taxon>Betaproteobacteria</taxon>
        <taxon>Burkholderiales</taxon>
        <taxon>Piscinibacterium</taxon>
    </lineage>
</organism>
<dbReference type="SUPFAM" id="SSF53167">
    <property type="entry name" value="Purine and uridine phosphorylases"/>
    <property type="match status" value="1"/>
</dbReference>
<comment type="function">
    <text evidence="3">Purine nucleoside phosphorylase involved in purine salvage.</text>
</comment>
<accession>A0ABV7H688</accession>
<proteinExistence type="inferred from homology"/>
<evidence type="ECO:0000313" key="6">
    <source>
        <dbReference type="Proteomes" id="UP001595556"/>
    </source>
</evidence>
<gene>
    <name evidence="5" type="ORF">ACFOEN_04305</name>
</gene>
<evidence type="ECO:0000256" key="1">
    <source>
        <dbReference type="ARBA" id="ARBA00022676"/>
    </source>
</evidence>
<dbReference type="InterPro" id="IPR000845">
    <property type="entry name" value="Nucleoside_phosphorylase_d"/>
</dbReference>
<comment type="caution">
    <text evidence="5">The sequence shown here is derived from an EMBL/GenBank/DDBJ whole genome shotgun (WGS) entry which is preliminary data.</text>
</comment>
<name>A0ABV7H688_9BURK</name>